<dbReference type="GO" id="GO:0005680">
    <property type="term" value="C:anaphase-promoting complex"/>
    <property type="evidence" value="ECO:0007669"/>
    <property type="project" value="EnsemblFungi"/>
</dbReference>
<dbReference type="PANTHER" id="PTHR19918">
    <property type="entry name" value="CELL DIVISION CYCLE 20 CDC20 FIZZY -RELATED"/>
    <property type="match status" value="1"/>
</dbReference>
<dbReference type="InParanoid" id="A0A1D2VCA5"/>
<dbReference type="Gene3D" id="2.130.10.10">
    <property type="entry name" value="YVTN repeat-like/Quinoprotein amine dehydrogenase"/>
    <property type="match status" value="1"/>
</dbReference>
<dbReference type="InterPro" id="IPR033010">
    <property type="entry name" value="Cdc20/Fizzy"/>
</dbReference>
<dbReference type="PRINTS" id="PR00320">
    <property type="entry name" value="GPROTEINBRPT"/>
</dbReference>
<dbReference type="GO" id="GO:0051301">
    <property type="term" value="P:cell division"/>
    <property type="evidence" value="ECO:0007669"/>
    <property type="project" value="UniProtKB-KW"/>
</dbReference>
<feature type="compositionally biased region" description="Polar residues" evidence="8">
    <location>
        <begin position="57"/>
        <end position="68"/>
    </location>
</feature>
<dbReference type="GO" id="GO:0010997">
    <property type="term" value="F:anaphase-promoting complex binding"/>
    <property type="evidence" value="ECO:0007669"/>
    <property type="project" value="EnsemblFungi"/>
</dbReference>
<dbReference type="STRING" id="1344418.A0A1D2VCA5"/>
<keyword evidence="3" id="KW-0132">Cell division</keyword>
<dbReference type="GO" id="GO:1990757">
    <property type="term" value="F:ubiquitin ligase activator activity"/>
    <property type="evidence" value="ECO:0007669"/>
    <property type="project" value="EnsemblFungi"/>
</dbReference>
<dbReference type="GO" id="GO:0031145">
    <property type="term" value="P:anaphase-promoting complex-dependent catabolic process"/>
    <property type="evidence" value="ECO:0007669"/>
    <property type="project" value="EnsemblFungi"/>
</dbReference>
<feature type="region of interest" description="Disordered" evidence="8">
    <location>
        <begin position="48"/>
        <end position="68"/>
    </location>
</feature>
<dbReference type="Pfam" id="PF24807">
    <property type="entry name" value="WD40_CDC20-Fz"/>
    <property type="match status" value="1"/>
</dbReference>
<feature type="region of interest" description="Disordered" evidence="8">
    <location>
        <begin position="101"/>
        <end position="160"/>
    </location>
</feature>
<evidence type="ECO:0000256" key="1">
    <source>
        <dbReference type="ARBA" id="ARBA00006445"/>
    </source>
</evidence>
<dbReference type="PANTHER" id="PTHR19918:SF8">
    <property type="entry name" value="FI02843P"/>
    <property type="match status" value="1"/>
</dbReference>
<keyword evidence="11" id="KW-1185">Reference proteome</keyword>
<dbReference type="GO" id="GO:0051321">
    <property type="term" value="P:meiotic cell cycle"/>
    <property type="evidence" value="ECO:0007669"/>
    <property type="project" value="EnsemblFungi"/>
</dbReference>
<dbReference type="InterPro" id="IPR036322">
    <property type="entry name" value="WD40_repeat_dom_sf"/>
</dbReference>
<dbReference type="SUPFAM" id="SSF50978">
    <property type="entry name" value="WD40 repeat-like"/>
    <property type="match status" value="1"/>
</dbReference>
<keyword evidence="6" id="KW-0131">Cell cycle</keyword>
<evidence type="ECO:0000313" key="10">
    <source>
        <dbReference type="EMBL" id="ODV59170.1"/>
    </source>
</evidence>
<dbReference type="OrthoDB" id="10263272at2759"/>
<evidence type="ECO:0000256" key="3">
    <source>
        <dbReference type="ARBA" id="ARBA00022618"/>
    </source>
</evidence>
<organism evidence="10 11">
    <name type="scientific">Ascoidea rubescens DSM 1968</name>
    <dbReference type="NCBI Taxonomy" id="1344418"/>
    <lineage>
        <taxon>Eukaryota</taxon>
        <taxon>Fungi</taxon>
        <taxon>Dikarya</taxon>
        <taxon>Ascomycota</taxon>
        <taxon>Saccharomycotina</taxon>
        <taxon>Saccharomycetes</taxon>
        <taxon>Ascoideaceae</taxon>
        <taxon>Ascoidea</taxon>
    </lineage>
</organism>
<evidence type="ECO:0000256" key="8">
    <source>
        <dbReference type="SAM" id="MobiDB-lite"/>
    </source>
</evidence>
<dbReference type="InterPro" id="IPR020472">
    <property type="entry name" value="WD40_PAC1"/>
</dbReference>
<evidence type="ECO:0000256" key="5">
    <source>
        <dbReference type="ARBA" id="ARBA00022776"/>
    </source>
</evidence>
<dbReference type="EMBL" id="KV454487">
    <property type="protein sequence ID" value="ODV59170.1"/>
    <property type="molecule type" value="Genomic_DNA"/>
</dbReference>
<dbReference type="GO" id="GO:1990333">
    <property type="term" value="C:mitotic checkpoint complex, CDC20-MAD2 subcomplex"/>
    <property type="evidence" value="ECO:0007669"/>
    <property type="project" value="EnsemblFungi"/>
</dbReference>
<keyword evidence="5" id="KW-0498">Mitosis</keyword>
<dbReference type="SMART" id="SM00320">
    <property type="entry name" value="WD40"/>
    <property type="match status" value="6"/>
</dbReference>
<dbReference type="InterPro" id="IPR001680">
    <property type="entry name" value="WD40_rpt"/>
</dbReference>
<proteinExistence type="inferred from homology"/>
<keyword evidence="4" id="KW-0677">Repeat</keyword>
<dbReference type="FunCoup" id="A0A1D2VCA5">
    <property type="interactions" value="156"/>
</dbReference>
<evidence type="ECO:0000259" key="9">
    <source>
        <dbReference type="Pfam" id="PF24807"/>
    </source>
</evidence>
<dbReference type="PROSITE" id="PS50294">
    <property type="entry name" value="WD_REPEATS_REGION"/>
    <property type="match status" value="3"/>
</dbReference>
<evidence type="ECO:0000256" key="4">
    <source>
        <dbReference type="ARBA" id="ARBA00022737"/>
    </source>
</evidence>
<keyword evidence="2 7" id="KW-0853">WD repeat</keyword>
<dbReference type="PROSITE" id="PS50082">
    <property type="entry name" value="WD_REPEATS_2"/>
    <property type="match status" value="3"/>
</dbReference>
<accession>A0A1D2VCA5</accession>
<reference evidence="11" key="1">
    <citation type="submission" date="2016-05" db="EMBL/GenBank/DDBJ databases">
        <title>Comparative genomics of biotechnologically important yeasts.</title>
        <authorList>
            <consortium name="DOE Joint Genome Institute"/>
            <person name="Riley R."/>
            <person name="Haridas S."/>
            <person name="Wolfe K.H."/>
            <person name="Lopes M.R."/>
            <person name="Hittinger C.T."/>
            <person name="Goker M."/>
            <person name="Salamov A."/>
            <person name="Wisecaver J."/>
            <person name="Long T.M."/>
            <person name="Aerts A.L."/>
            <person name="Barry K."/>
            <person name="Choi C."/>
            <person name="Clum A."/>
            <person name="Coughlan A.Y."/>
            <person name="Deshpande S."/>
            <person name="Douglass A.P."/>
            <person name="Hanson S.J."/>
            <person name="Klenk H.-P."/>
            <person name="Labutti K."/>
            <person name="Lapidus A."/>
            <person name="Lindquist E."/>
            <person name="Lipzen A."/>
            <person name="Meier-Kolthoff J.P."/>
            <person name="Ohm R.A."/>
            <person name="Otillar R.P."/>
            <person name="Pangilinan J."/>
            <person name="Peng Y."/>
            <person name="Rokas A."/>
            <person name="Rosa C.A."/>
            <person name="Scheuner C."/>
            <person name="Sibirny A.A."/>
            <person name="Slot J.C."/>
            <person name="Stielow J.B."/>
            <person name="Sun H."/>
            <person name="Kurtzman C.P."/>
            <person name="Blackwell M."/>
            <person name="Grigoriev I.V."/>
            <person name="Jeffries T.W."/>
        </authorList>
    </citation>
    <scope>NUCLEOTIDE SEQUENCE [LARGE SCALE GENOMIC DNA]</scope>
    <source>
        <strain evidence="11">DSM 1968</strain>
    </source>
</reference>
<dbReference type="GO" id="GO:1905786">
    <property type="term" value="P:positive regulation of anaphase-promoting complex-dependent catabolic process"/>
    <property type="evidence" value="ECO:0007669"/>
    <property type="project" value="EnsemblFungi"/>
</dbReference>
<dbReference type="GO" id="GO:0045842">
    <property type="term" value="P:positive regulation of mitotic metaphase/anaphase transition"/>
    <property type="evidence" value="ECO:0007669"/>
    <property type="project" value="EnsemblFungi"/>
</dbReference>
<evidence type="ECO:0000256" key="6">
    <source>
        <dbReference type="ARBA" id="ARBA00023306"/>
    </source>
</evidence>
<dbReference type="GO" id="GO:0040020">
    <property type="term" value="P:regulation of meiotic nuclear division"/>
    <property type="evidence" value="ECO:0007669"/>
    <property type="project" value="EnsemblFungi"/>
</dbReference>
<dbReference type="GeneID" id="30967428"/>
<dbReference type="InterPro" id="IPR056150">
    <property type="entry name" value="WD40_CDC20-Fz"/>
</dbReference>
<name>A0A1D2VCA5_9ASCO</name>
<dbReference type="AlphaFoldDB" id="A0A1D2VCA5"/>
<comment type="similarity">
    <text evidence="1">Belongs to the WD repeat CDC20/Fizzy family.</text>
</comment>
<feature type="domain" description="CDC20/Fizzy WD40" evidence="9">
    <location>
        <begin position="266"/>
        <end position="557"/>
    </location>
</feature>
<gene>
    <name evidence="10" type="ORF">ASCRUDRAFT_77260</name>
</gene>
<dbReference type="GO" id="GO:0034399">
    <property type="term" value="C:nuclear periphery"/>
    <property type="evidence" value="ECO:0007669"/>
    <property type="project" value="EnsemblFungi"/>
</dbReference>
<dbReference type="RefSeq" id="XP_020045477.1">
    <property type="nucleotide sequence ID" value="XM_020193792.1"/>
</dbReference>
<feature type="compositionally biased region" description="Low complexity" evidence="8">
    <location>
        <begin position="121"/>
        <end position="143"/>
    </location>
</feature>
<evidence type="ECO:0000256" key="7">
    <source>
        <dbReference type="PROSITE-ProRule" id="PRU00221"/>
    </source>
</evidence>
<dbReference type="GO" id="GO:0007094">
    <property type="term" value="P:mitotic spindle assembly checkpoint signaling"/>
    <property type="evidence" value="ECO:0007669"/>
    <property type="project" value="EnsemblFungi"/>
</dbReference>
<protein>
    <submittedName>
        <fullName evidence="10">WD40 repeat-like protein</fullName>
    </submittedName>
</protein>
<feature type="repeat" description="WD" evidence="7">
    <location>
        <begin position="392"/>
        <end position="433"/>
    </location>
</feature>
<dbReference type="Proteomes" id="UP000095038">
    <property type="component" value="Unassembled WGS sequence"/>
</dbReference>
<evidence type="ECO:0000256" key="2">
    <source>
        <dbReference type="ARBA" id="ARBA00022574"/>
    </source>
</evidence>
<feature type="repeat" description="WD" evidence="7">
    <location>
        <begin position="309"/>
        <end position="350"/>
    </location>
</feature>
<evidence type="ECO:0000313" key="11">
    <source>
        <dbReference type="Proteomes" id="UP000095038"/>
    </source>
</evidence>
<dbReference type="PROSITE" id="PS00678">
    <property type="entry name" value="WD_REPEATS_1"/>
    <property type="match status" value="2"/>
</dbReference>
<feature type="repeat" description="WD" evidence="7">
    <location>
        <begin position="526"/>
        <end position="559"/>
    </location>
</feature>
<sequence>MSYPEQFNSSPLKLNIFNTLSPNISTSSFFDNPISSSCISNNNIHYSNKHKPENKSKNNLINKNYFSKPTHSSTNFNIATSDWNKNSLDFKFLNNSLKLEKDSKSKSTTSKTSNDKKSNKNNDSTNQSDNNTNTQSTNSINSSPTRRLKKSLTNDRFIPTRHTSAGKLFAEEVTPKPTDSPLQYIECQNSKIYQSSVAKACGVDTHQRILQFQPPPPERSAPINLCSKFATTLNDQLNFTVPSKGIKPSAAIARIRKTTRIPEKVLDAPGLIDNYYINVLSWSKTNLLAIALQKSVYIWNASLGIVGSLTECETIVSSIRWSEDGDYLSIGTEDGDIQVWDIEASKKLRTMTGHDTRVGSQCWNSHLITSGSRNGAMFHHDVRIPDHIVSRMKSHTAEVCGIEWRHDGHQLASGGNDNIVNIWDARSSIPQFTKTVHKSAVKALSWSPTQSNLLATAGGTADRHIHFWNTASGARVNSIDTGCQISSLNWGYSDGVGVEIVATHAFPNSNISIYSYPTLQKTGEILNAHDGRILCCSLSPDNTTIATASADETLKFWKIFDYPKFKFSNGKSTLADDNKDIRKVMTLR</sequence>
<dbReference type="InterPro" id="IPR019775">
    <property type="entry name" value="WD40_repeat_CS"/>
</dbReference>
<dbReference type="InterPro" id="IPR015943">
    <property type="entry name" value="WD40/YVTN_repeat-like_dom_sf"/>
</dbReference>